<name>A0A0C2G1E7_9BILA</name>
<dbReference type="InterPro" id="IPR002110">
    <property type="entry name" value="Ankyrin_rpt"/>
</dbReference>
<dbReference type="OrthoDB" id="195446at2759"/>
<dbReference type="SMART" id="SM00248">
    <property type="entry name" value="ANK"/>
    <property type="match status" value="3"/>
</dbReference>
<accession>A0A0C2G1E7</accession>
<dbReference type="SUPFAM" id="SSF48403">
    <property type="entry name" value="Ankyrin repeat"/>
    <property type="match status" value="1"/>
</dbReference>
<dbReference type="EMBL" id="KN742872">
    <property type="protein sequence ID" value="KIH52759.1"/>
    <property type="molecule type" value="Genomic_DNA"/>
</dbReference>
<organism evidence="2 3">
    <name type="scientific">Ancylostoma duodenale</name>
    <dbReference type="NCBI Taxonomy" id="51022"/>
    <lineage>
        <taxon>Eukaryota</taxon>
        <taxon>Metazoa</taxon>
        <taxon>Ecdysozoa</taxon>
        <taxon>Nematoda</taxon>
        <taxon>Chromadorea</taxon>
        <taxon>Rhabditida</taxon>
        <taxon>Rhabditina</taxon>
        <taxon>Rhabditomorpha</taxon>
        <taxon>Strongyloidea</taxon>
        <taxon>Ancylostomatidae</taxon>
        <taxon>Ancylostomatinae</taxon>
        <taxon>Ancylostoma</taxon>
    </lineage>
</organism>
<dbReference type="PANTHER" id="PTHR24121">
    <property type="entry name" value="NO MECHANORECEPTOR POTENTIAL C, ISOFORM D-RELATED"/>
    <property type="match status" value="1"/>
</dbReference>
<dbReference type="Pfam" id="PF00023">
    <property type="entry name" value="Ank"/>
    <property type="match status" value="2"/>
</dbReference>
<dbReference type="PANTHER" id="PTHR24121:SF23">
    <property type="entry name" value="NO MECHANORECEPTOR POTENTIAL C, ISOFORM H"/>
    <property type="match status" value="1"/>
</dbReference>
<dbReference type="InterPro" id="IPR036770">
    <property type="entry name" value="Ankyrin_rpt-contain_sf"/>
</dbReference>
<evidence type="ECO:0000256" key="1">
    <source>
        <dbReference type="PROSITE-ProRule" id="PRU00023"/>
    </source>
</evidence>
<proteinExistence type="predicted"/>
<keyword evidence="1" id="KW-0040">ANK repeat</keyword>
<dbReference type="Gene3D" id="1.25.40.20">
    <property type="entry name" value="Ankyrin repeat-containing domain"/>
    <property type="match status" value="1"/>
</dbReference>
<protein>
    <submittedName>
        <fullName evidence="2">Ankyrin repeat protein</fullName>
    </submittedName>
</protein>
<dbReference type="PROSITE" id="PS50088">
    <property type="entry name" value="ANK_REPEAT"/>
    <property type="match status" value="1"/>
</dbReference>
<dbReference type="GO" id="GO:0016020">
    <property type="term" value="C:membrane"/>
    <property type="evidence" value="ECO:0007669"/>
    <property type="project" value="TreeGrafter"/>
</dbReference>
<feature type="repeat" description="ANK" evidence="1">
    <location>
        <begin position="203"/>
        <end position="227"/>
    </location>
</feature>
<gene>
    <name evidence="2" type="ORF">ANCDUO_17133</name>
</gene>
<dbReference type="AlphaFoldDB" id="A0A0C2G1E7"/>
<dbReference type="PROSITE" id="PS50297">
    <property type="entry name" value="ANK_REP_REGION"/>
    <property type="match status" value="1"/>
</dbReference>
<reference evidence="2 3" key="1">
    <citation type="submission" date="2013-12" db="EMBL/GenBank/DDBJ databases">
        <title>Draft genome of the parsitic nematode Ancylostoma duodenale.</title>
        <authorList>
            <person name="Mitreva M."/>
        </authorList>
    </citation>
    <scope>NUCLEOTIDE SEQUENCE [LARGE SCALE GENOMIC DNA]</scope>
    <source>
        <strain evidence="2 3">Zhejiang</strain>
    </source>
</reference>
<dbReference type="Proteomes" id="UP000054047">
    <property type="component" value="Unassembled WGS sequence"/>
</dbReference>
<sequence>MKQNNRGVLTAIDHNGFTCAHIAAMKHGMTALHLGAKNGFVSILEAFDKSLWRRCSRKIEAQFQTGLNALHIAAYYGNSDFVNEMLKSVPASIRSEPPIYNHHVVKEFATEVRRLFRDCRVTSTGAFSTASLLCILPLNPVTTRLYGCSSIKEYKLTQQVQLWYVCWLLLSKFSQEYNAPVDDLRAHVHGSLAHRFLLEYLLQNVIPLHLAAQQGHIAVVGMLLSRSTQQQHAKVGVKPWVESKKTQIVV</sequence>
<evidence type="ECO:0000313" key="3">
    <source>
        <dbReference type="Proteomes" id="UP000054047"/>
    </source>
</evidence>
<evidence type="ECO:0000313" key="2">
    <source>
        <dbReference type="EMBL" id="KIH52759.1"/>
    </source>
</evidence>
<keyword evidence="3" id="KW-1185">Reference proteome</keyword>